<dbReference type="AlphaFoldDB" id="A0A1F7X3S3"/>
<sequence>MKILLDARLYGLENAGLGRYVMNLVQNLARLDRRNSYTILLRKRYFNRINLPPKWQKVEADFRHYSLAEQFRLPGIIAEMKPDIVHFPHFNVPLFYSGRFVVTIHDILMHKQKGLEATTLNPLVYVLKRLAYKTVFRHAVKKAAMVVVPSQFVKKQLTEYYRLNSQKLIVTYEGFDEKVLPLGNQTRTLKNYGLGAPYFIYTGNAYPHKNLRRLVEAIVMLNQRSDRRIYLAIASARDVFVKKIERMAAKLGAKDYVRILGFVPDADLGVLYKNSVAFIFPSLSEGFGLTGLEAMSCGTLVLASEIPVFKEIYGPHALYFNPYDFTSIEGVARDTLKMEEGVRSELIAKAKEYAKKYSWDKMARQTLKVYEDSIGLRSG</sequence>
<dbReference type="Pfam" id="PF00534">
    <property type="entry name" value="Glycos_transf_1"/>
    <property type="match status" value="1"/>
</dbReference>
<dbReference type="PANTHER" id="PTHR46401:SF2">
    <property type="entry name" value="GLYCOSYLTRANSFERASE WBBK-RELATED"/>
    <property type="match status" value="1"/>
</dbReference>
<dbReference type="InterPro" id="IPR001296">
    <property type="entry name" value="Glyco_trans_1"/>
</dbReference>
<feature type="domain" description="Glycosyltransferase subfamily 4-like N-terminal" evidence="3">
    <location>
        <begin position="16"/>
        <end position="177"/>
    </location>
</feature>
<dbReference type="Pfam" id="PF13439">
    <property type="entry name" value="Glyco_transf_4"/>
    <property type="match status" value="1"/>
</dbReference>
<evidence type="ECO:0000259" key="3">
    <source>
        <dbReference type="Pfam" id="PF13439"/>
    </source>
</evidence>
<organism evidence="4 5">
    <name type="scientific">Candidatus Woesebacteria bacterium RBG_13_46_13</name>
    <dbReference type="NCBI Taxonomy" id="1802479"/>
    <lineage>
        <taxon>Bacteria</taxon>
        <taxon>Candidatus Woeseibacteriota</taxon>
    </lineage>
</organism>
<keyword evidence="1" id="KW-0808">Transferase</keyword>
<comment type="caution">
    <text evidence="4">The sequence shown here is derived from an EMBL/GenBank/DDBJ whole genome shotgun (WGS) entry which is preliminary data.</text>
</comment>
<evidence type="ECO:0000313" key="5">
    <source>
        <dbReference type="Proteomes" id="UP000176778"/>
    </source>
</evidence>
<dbReference type="EMBL" id="MGFR01000005">
    <property type="protein sequence ID" value="OGM09349.1"/>
    <property type="molecule type" value="Genomic_DNA"/>
</dbReference>
<name>A0A1F7X3S3_9BACT</name>
<evidence type="ECO:0000259" key="2">
    <source>
        <dbReference type="Pfam" id="PF00534"/>
    </source>
</evidence>
<accession>A0A1F7X3S3</accession>
<dbReference type="SUPFAM" id="SSF53756">
    <property type="entry name" value="UDP-Glycosyltransferase/glycogen phosphorylase"/>
    <property type="match status" value="1"/>
</dbReference>
<dbReference type="STRING" id="1802479.A2Y68_00045"/>
<dbReference type="InterPro" id="IPR028098">
    <property type="entry name" value="Glyco_trans_4-like_N"/>
</dbReference>
<protein>
    <recommendedName>
        <fullName evidence="6">Glycosyl transferase family 1</fullName>
    </recommendedName>
</protein>
<dbReference type="CDD" id="cd03809">
    <property type="entry name" value="GT4_MtfB-like"/>
    <property type="match status" value="1"/>
</dbReference>
<feature type="domain" description="Glycosyl transferase family 1" evidence="2">
    <location>
        <begin position="196"/>
        <end position="355"/>
    </location>
</feature>
<evidence type="ECO:0008006" key="6">
    <source>
        <dbReference type="Google" id="ProtNLM"/>
    </source>
</evidence>
<proteinExistence type="predicted"/>
<evidence type="ECO:0000313" key="4">
    <source>
        <dbReference type="EMBL" id="OGM09349.1"/>
    </source>
</evidence>
<evidence type="ECO:0000256" key="1">
    <source>
        <dbReference type="ARBA" id="ARBA00022679"/>
    </source>
</evidence>
<dbReference type="Gene3D" id="3.40.50.2000">
    <property type="entry name" value="Glycogen Phosphorylase B"/>
    <property type="match status" value="2"/>
</dbReference>
<gene>
    <name evidence="4" type="ORF">A2Y68_00045</name>
</gene>
<dbReference type="PANTHER" id="PTHR46401">
    <property type="entry name" value="GLYCOSYLTRANSFERASE WBBK-RELATED"/>
    <property type="match status" value="1"/>
</dbReference>
<dbReference type="Proteomes" id="UP000176778">
    <property type="component" value="Unassembled WGS sequence"/>
</dbReference>
<reference evidence="4 5" key="1">
    <citation type="journal article" date="2016" name="Nat. Commun.">
        <title>Thousands of microbial genomes shed light on interconnected biogeochemical processes in an aquifer system.</title>
        <authorList>
            <person name="Anantharaman K."/>
            <person name="Brown C.T."/>
            <person name="Hug L.A."/>
            <person name="Sharon I."/>
            <person name="Castelle C.J."/>
            <person name="Probst A.J."/>
            <person name="Thomas B.C."/>
            <person name="Singh A."/>
            <person name="Wilkins M.J."/>
            <person name="Karaoz U."/>
            <person name="Brodie E.L."/>
            <person name="Williams K.H."/>
            <person name="Hubbard S.S."/>
            <person name="Banfield J.F."/>
        </authorList>
    </citation>
    <scope>NUCLEOTIDE SEQUENCE [LARGE SCALE GENOMIC DNA]</scope>
</reference>
<dbReference type="GO" id="GO:0016757">
    <property type="term" value="F:glycosyltransferase activity"/>
    <property type="evidence" value="ECO:0007669"/>
    <property type="project" value="InterPro"/>
</dbReference>